<organism evidence="1">
    <name type="scientific">Arundo donax</name>
    <name type="common">Giant reed</name>
    <name type="synonym">Donax arundinaceus</name>
    <dbReference type="NCBI Taxonomy" id="35708"/>
    <lineage>
        <taxon>Eukaryota</taxon>
        <taxon>Viridiplantae</taxon>
        <taxon>Streptophyta</taxon>
        <taxon>Embryophyta</taxon>
        <taxon>Tracheophyta</taxon>
        <taxon>Spermatophyta</taxon>
        <taxon>Magnoliopsida</taxon>
        <taxon>Liliopsida</taxon>
        <taxon>Poales</taxon>
        <taxon>Poaceae</taxon>
        <taxon>PACMAD clade</taxon>
        <taxon>Arundinoideae</taxon>
        <taxon>Arundineae</taxon>
        <taxon>Arundo</taxon>
    </lineage>
</organism>
<proteinExistence type="predicted"/>
<reference evidence="1" key="2">
    <citation type="journal article" date="2015" name="Data Brief">
        <title>Shoot transcriptome of the giant reed, Arundo donax.</title>
        <authorList>
            <person name="Barrero R.A."/>
            <person name="Guerrero F.D."/>
            <person name="Moolhuijzen P."/>
            <person name="Goolsby J.A."/>
            <person name="Tidwell J."/>
            <person name="Bellgard S.E."/>
            <person name="Bellgard M.I."/>
        </authorList>
    </citation>
    <scope>NUCLEOTIDE SEQUENCE</scope>
    <source>
        <tissue evidence="1">Shoot tissue taken approximately 20 cm above the soil surface</tissue>
    </source>
</reference>
<sequence length="21" mass="2670">MVAIHALRDMIKLLPCWWWRM</sequence>
<evidence type="ECO:0000313" key="1">
    <source>
        <dbReference type="EMBL" id="JAD60656.1"/>
    </source>
</evidence>
<accession>A0A0A9BBG4</accession>
<reference evidence="1" key="1">
    <citation type="submission" date="2014-09" db="EMBL/GenBank/DDBJ databases">
        <authorList>
            <person name="Magalhaes I.L.F."/>
            <person name="Oliveira U."/>
            <person name="Santos F.R."/>
            <person name="Vidigal T.H.D.A."/>
            <person name="Brescovit A.D."/>
            <person name="Santos A.J."/>
        </authorList>
    </citation>
    <scope>NUCLEOTIDE SEQUENCE</scope>
    <source>
        <tissue evidence="1">Shoot tissue taken approximately 20 cm above the soil surface</tissue>
    </source>
</reference>
<dbReference type="EMBL" id="GBRH01237239">
    <property type="protein sequence ID" value="JAD60656.1"/>
    <property type="molecule type" value="Transcribed_RNA"/>
</dbReference>
<protein>
    <submittedName>
        <fullName evidence="1">Uncharacterized protein</fullName>
    </submittedName>
</protein>
<dbReference type="AlphaFoldDB" id="A0A0A9BBG4"/>
<name>A0A0A9BBG4_ARUDO</name>